<dbReference type="EMBL" id="BPLQ01015510">
    <property type="protein sequence ID" value="GIY88603.1"/>
    <property type="molecule type" value="Genomic_DNA"/>
</dbReference>
<reference evidence="2 3" key="1">
    <citation type="submission" date="2021-06" db="EMBL/GenBank/DDBJ databases">
        <title>Caerostris darwini draft genome.</title>
        <authorList>
            <person name="Kono N."/>
            <person name="Arakawa K."/>
        </authorList>
    </citation>
    <scope>NUCLEOTIDE SEQUENCE [LARGE SCALE GENOMIC DNA]</scope>
</reference>
<comment type="caution">
    <text evidence="2">The sequence shown here is derived from an EMBL/GenBank/DDBJ whole genome shotgun (WGS) entry which is preliminary data.</text>
</comment>
<keyword evidence="3" id="KW-1185">Reference proteome</keyword>
<evidence type="ECO:0000313" key="2">
    <source>
        <dbReference type="EMBL" id="GIY88603.1"/>
    </source>
</evidence>
<proteinExistence type="predicted"/>
<protein>
    <submittedName>
        <fullName evidence="2">Uncharacterized protein</fullName>
    </submittedName>
</protein>
<gene>
    <name evidence="2" type="ORF">CDAR_125491</name>
</gene>
<evidence type="ECO:0000256" key="1">
    <source>
        <dbReference type="SAM" id="MobiDB-lite"/>
    </source>
</evidence>
<name>A0AAV4X1T0_9ARAC</name>
<dbReference type="AlphaFoldDB" id="A0AAV4X1T0"/>
<sequence length="150" mass="17952">MSNRQEWRRKALHAVVGTTRQTHSNKRIPQKKRKLRDKDSGRALIRQHPACFYVIEWLYPTQTMLFFLSSAITWQHKFRLTCHLDSQCLKKKANEMNNRQEWRRKALHDVVGTTRQTHHNKKIPQKKRKFRDKESGIKVDDIAWHTAVIA</sequence>
<feature type="compositionally biased region" description="Basic residues" evidence="1">
    <location>
        <begin position="23"/>
        <end position="35"/>
    </location>
</feature>
<organism evidence="2 3">
    <name type="scientific">Caerostris darwini</name>
    <dbReference type="NCBI Taxonomy" id="1538125"/>
    <lineage>
        <taxon>Eukaryota</taxon>
        <taxon>Metazoa</taxon>
        <taxon>Ecdysozoa</taxon>
        <taxon>Arthropoda</taxon>
        <taxon>Chelicerata</taxon>
        <taxon>Arachnida</taxon>
        <taxon>Araneae</taxon>
        <taxon>Araneomorphae</taxon>
        <taxon>Entelegynae</taxon>
        <taxon>Araneoidea</taxon>
        <taxon>Araneidae</taxon>
        <taxon>Caerostris</taxon>
    </lineage>
</organism>
<accession>A0AAV4X1T0</accession>
<dbReference type="Proteomes" id="UP001054837">
    <property type="component" value="Unassembled WGS sequence"/>
</dbReference>
<evidence type="ECO:0000313" key="3">
    <source>
        <dbReference type="Proteomes" id="UP001054837"/>
    </source>
</evidence>
<feature type="region of interest" description="Disordered" evidence="1">
    <location>
        <begin position="18"/>
        <end position="40"/>
    </location>
</feature>